<dbReference type="Gene3D" id="3.30.230.10">
    <property type="match status" value="1"/>
</dbReference>
<dbReference type="RefSeq" id="WP_080920211.1">
    <property type="nucleotide sequence ID" value="NZ_MDET01000022.1"/>
</dbReference>
<evidence type="ECO:0000259" key="3">
    <source>
        <dbReference type="Pfam" id="PF00288"/>
    </source>
</evidence>
<keyword evidence="6" id="KW-1185">Reference proteome</keyword>
<dbReference type="NCBIfam" id="TIGR00144">
    <property type="entry name" value="beta_RFAP_syn"/>
    <property type="match status" value="1"/>
</dbReference>
<protein>
    <submittedName>
        <fullName evidence="5">GHMP kinase</fullName>
    </submittedName>
</protein>
<name>A0A1V8RP89_9HYPH</name>
<proteinExistence type="predicted"/>
<accession>A0A1V8RP89</accession>
<dbReference type="EMBL" id="MDET01000022">
    <property type="protein sequence ID" value="OQM75005.1"/>
    <property type="molecule type" value="Genomic_DNA"/>
</dbReference>
<evidence type="ECO:0000259" key="4">
    <source>
        <dbReference type="Pfam" id="PF08544"/>
    </source>
</evidence>
<evidence type="ECO:0000256" key="2">
    <source>
        <dbReference type="ARBA" id="ARBA00022777"/>
    </source>
</evidence>
<keyword evidence="1" id="KW-0808">Transferase</keyword>
<dbReference type="Pfam" id="PF00288">
    <property type="entry name" value="GHMP_kinases_N"/>
    <property type="match status" value="1"/>
</dbReference>
<dbReference type="OrthoDB" id="1492801at2"/>
<evidence type="ECO:0000256" key="1">
    <source>
        <dbReference type="ARBA" id="ARBA00022679"/>
    </source>
</evidence>
<reference evidence="5 6" key="1">
    <citation type="journal article" date="2016" name="Int. J. Syst. Evol. Microbiol.">
        <title>Pseudaminobacter manganicus sp. nov., isolated from sludge of a manganese mine.</title>
        <authorList>
            <person name="Li J."/>
            <person name="Huang J."/>
            <person name="Liao S."/>
            <person name="Wang G."/>
        </authorList>
    </citation>
    <scope>NUCLEOTIDE SEQUENCE [LARGE SCALE GENOMIC DNA]</scope>
    <source>
        <strain evidence="5 6">JH-7</strain>
    </source>
</reference>
<dbReference type="SUPFAM" id="SSF54211">
    <property type="entry name" value="Ribosomal protein S5 domain 2-like"/>
    <property type="match status" value="1"/>
</dbReference>
<evidence type="ECO:0000313" key="5">
    <source>
        <dbReference type="EMBL" id="OQM75005.1"/>
    </source>
</evidence>
<feature type="domain" description="GHMP kinase N-terminal" evidence="3">
    <location>
        <begin position="64"/>
        <end position="129"/>
    </location>
</feature>
<dbReference type="InterPro" id="IPR006204">
    <property type="entry name" value="GHMP_kinase_N_dom"/>
</dbReference>
<dbReference type="Proteomes" id="UP000191905">
    <property type="component" value="Unassembled WGS sequence"/>
</dbReference>
<dbReference type="STRING" id="1873176.BFN67_20550"/>
<dbReference type="PANTHER" id="PTHR20861">
    <property type="entry name" value="HOMOSERINE/4-DIPHOSPHOCYTIDYL-2-C-METHYL-D-ERYTHRITOL KINASE"/>
    <property type="match status" value="1"/>
</dbReference>
<dbReference type="InterPro" id="IPR013750">
    <property type="entry name" value="GHMP_kinase_C_dom"/>
</dbReference>
<dbReference type="InterPro" id="IPR004422">
    <property type="entry name" value="RFAP_synthase"/>
</dbReference>
<comment type="caution">
    <text evidence="5">The sequence shown here is derived from an EMBL/GenBank/DDBJ whole genome shotgun (WGS) entry which is preliminary data.</text>
</comment>
<dbReference type="InterPro" id="IPR014721">
    <property type="entry name" value="Ribsml_uS5_D2-typ_fold_subgr"/>
</dbReference>
<sequence>MSNCVTIRVPARLHLGFLDLNGGLGRRFGSIGLPLSEPETVLNLSRAGQASADGPDSGRAARYLATLCRHLGIGGAHRLTIEQAIPPHAGLGSGTQIALAVSAALRSLHGLPLEPQADATLLDRGARSGIGIASFHAGGIIVDGGKLAADAPPPVLAQLPFPEAWRVILILDKARAGIHGTAEVEAFHDLPTFPAGMAADICRYVLMGALPAVVERDLARFGTAIAAIQHMVGTHFAPAQGGVFTSRAVAATADRLAEAGAVGIGQSSWGPTGFAFAASQAAASAMVEAVRRDAPQGIEMRIVSGRNHGAGIDARKLDLVGS</sequence>
<feature type="domain" description="GHMP kinase C-terminal" evidence="4">
    <location>
        <begin position="209"/>
        <end position="293"/>
    </location>
</feature>
<dbReference type="GO" id="GO:0005524">
    <property type="term" value="F:ATP binding"/>
    <property type="evidence" value="ECO:0007669"/>
    <property type="project" value="InterPro"/>
</dbReference>
<dbReference type="InterPro" id="IPR020568">
    <property type="entry name" value="Ribosomal_Su5_D2-typ_SF"/>
</dbReference>
<dbReference type="Pfam" id="PF08544">
    <property type="entry name" value="GHMP_kinases_C"/>
    <property type="match status" value="1"/>
</dbReference>
<keyword evidence="2 5" id="KW-0418">Kinase</keyword>
<evidence type="ECO:0000313" key="6">
    <source>
        <dbReference type="Proteomes" id="UP000191905"/>
    </source>
</evidence>
<gene>
    <name evidence="5" type="ORF">BFN67_20550</name>
</gene>
<dbReference type="PANTHER" id="PTHR20861:SF6">
    <property type="entry name" value="BETA-RIBOFURANOSYLPHENOL 5'-PHOSPHATE SYNTHASE"/>
    <property type="match status" value="1"/>
</dbReference>
<organism evidence="5 6">
    <name type="scientific">Manganibacter manganicus</name>
    <dbReference type="NCBI Taxonomy" id="1873176"/>
    <lineage>
        <taxon>Bacteria</taxon>
        <taxon>Pseudomonadati</taxon>
        <taxon>Pseudomonadota</taxon>
        <taxon>Alphaproteobacteria</taxon>
        <taxon>Hyphomicrobiales</taxon>
        <taxon>Phyllobacteriaceae</taxon>
        <taxon>Manganibacter</taxon>
    </lineage>
</organism>
<dbReference type="GO" id="GO:0016301">
    <property type="term" value="F:kinase activity"/>
    <property type="evidence" value="ECO:0007669"/>
    <property type="project" value="UniProtKB-KW"/>
</dbReference>
<dbReference type="AlphaFoldDB" id="A0A1V8RP89"/>
<dbReference type="PIRSF" id="PIRSF004884">
    <property type="entry name" value="Sugar_kin_arch"/>
    <property type="match status" value="1"/>
</dbReference>